<keyword evidence="3 5" id="KW-1133">Transmembrane helix</keyword>
<dbReference type="AlphaFoldDB" id="A0A9W6NWU6"/>
<evidence type="ECO:0000256" key="5">
    <source>
        <dbReference type="SAM" id="Phobius"/>
    </source>
</evidence>
<feature type="transmembrane region" description="Helical" evidence="5">
    <location>
        <begin position="154"/>
        <end position="170"/>
    </location>
</feature>
<name>A0A9W6NWU6_9PSEU</name>
<feature type="transmembrane region" description="Helical" evidence="5">
    <location>
        <begin position="182"/>
        <end position="200"/>
    </location>
</feature>
<dbReference type="EMBL" id="BSFQ01000012">
    <property type="protein sequence ID" value="GLL12058.1"/>
    <property type="molecule type" value="Genomic_DNA"/>
</dbReference>
<feature type="transmembrane region" description="Helical" evidence="5">
    <location>
        <begin position="414"/>
        <end position="433"/>
    </location>
</feature>
<proteinExistence type="predicted"/>
<feature type="transmembrane region" description="Helical" evidence="5">
    <location>
        <begin position="240"/>
        <end position="256"/>
    </location>
</feature>
<dbReference type="Pfam" id="PF04932">
    <property type="entry name" value="Wzy_C"/>
    <property type="match status" value="1"/>
</dbReference>
<dbReference type="RefSeq" id="WP_156067594.1">
    <property type="nucleotide sequence ID" value="NZ_BAAAUZ010000020.1"/>
</dbReference>
<evidence type="ECO:0000259" key="6">
    <source>
        <dbReference type="Pfam" id="PF04932"/>
    </source>
</evidence>
<feature type="transmembrane region" description="Helical" evidence="5">
    <location>
        <begin position="212"/>
        <end position="233"/>
    </location>
</feature>
<feature type="transmembrane region" description="Helical" evidence="5">
    <location>
        <begin position="121"/>
        <end position="142"/>
    </location>
</feature>
<protein>
    <recommendedName>
        <fullName evidence="6">O-antigen ligase-related domain-containing protein</fullName>
    </recommendedName>
</protein>
<gene>
    <name evidence="7" type="ORF">GCM10017577_31990</name>
</gene>
<keyword evidence="8" id="KW-1185">Reference proteome</keyword>
<feature type="domain" description="O-antigen ligase-related" evidence="6">
    <location>
        <begin position="246"/>
        <end position="370"/>
    </location>
</feature>
<organism evidence="7 8">
    <name type="scientific">Pseudonocardia halophobica</name>
    <dbReference type="NCBI Taxonomy" id="29401"/>
    <lineage>
        <taxon>Bacteria</taxon>
        <taxon>Bacillati</taxon>
        <taxon>Actinomycetota</taxon>
        <taxon>Actinomycetes</taxon>
        <taxon>Pseudonocardiales</taxon>
        <taxon>Pseudonocardiaceae</taxon>
        <taxon>Pseudonocardia</taxon>
    </lineage>
</organism>
<feature type="transmembrane region" description="Helical" evidence="5">
    <location>
        <begin position="24"/>
        <end position="42"/>
    </location>
</feature>
<feature type="transmembrane region" description="Helical" evidence="5">
    <location>
        <begin position="383"/>
        <end position="402"/>
    </location>
</feature>
<dbReference type="GO" id="GO:0016020">
    <property type="term" value="C:membrane"/>
    <property type="evidence" value="ECO:0007669"/>
    <property type="project" value="UniProtKB-SubCell"/>
</dbReference>
<accession>A0A9W6NWU6</accession>
<feature type="transmembrane region" description="Helical" evidence="5">
    <location>
        <begin position="49"/>
        <end position="82"/>
    </location>
</feature>
<reference evidence="7" key="1">
    <citation type="journal article" date="2014" name="Int. J. Syst. Evol. Microbiol.">
        <title>Complete genome sequence of Corynebacterium casei LMG S-19264T (=DSM 44701T), isolated from a smear-ripened cheese.</title>
        <authorList>
            <consortium name="US DOE Joint Genome Institute (JGI-PGF)"/>
            <person name="Walter F."/>
            <person name="Albersmeier A."/>
            <person name="Kalinowski J."/>
            <person name="Ruckert C."/>
        </authorList>
    </citation>
    <scope>NUCLEOTIDE SEQUENCE</scope>
    <source>
        <strain evidence="7">VKM Ac-1069</strain>
    </source>
</reference>
<feature type="transmembrane region" description="Helical" evidence="5">
    <location>
        <begin position="88"/>
        <end position="109"/>
    </location>
</feature>
<evidence type="ECO:0000256" key="4">
    <source>
        <dbReference type="ARBA" id="ARBA00023136"/>
    </source>
</evidence>
<dbReference type="InterPro" id="IPR007016">
    <property type="entry name" value="O-antigen_ligase-rel_domated"/>
</dbReference>
<evidence type="ECO:0000256" key="3">
    <source>
        <dbReference type="ARBA" id="ARBA00022989"/>
    </source>
</evidence>
<evidence type="ECO:0000313" key="8">
    <source>
        <dbReference type="Proteomes" id="UP001143463"/>
    </source>
</evidence>
<comment type="subcellular location">
    <subcellularLocation>
        <location evidence="1">Membrane</location>
        <topology evidence="1">Multi-pass membrane protein</topology>
    </subcellularLocation>
</comment>
<evidence type="ECO:0000313" key="7">
    <source>
        <dbReference type="EMBL" id="GLL12058.1"/>
    </source>
</evidence>
<sequence length="473" mass="50031">MSILPVPSSTILPVSGPTPLPRRGAVPVVAVVAMVAVGTGVIVGTDATLFLLVAVIALVAGLCFVGPKCRLVIAVAGALVVFQSTLSLLKYAYLGLAVLCFALSLRGVCDASGALRREYRPFILASFALAAYLAFSYLVARANGASFELWFRDALPYFLLTVLPVIGIAAGERITRRWNDVWMVLLGIVVSVGVTSEWLARREVSALPFGRFVLSSAVIVALCFAYAVTMAGLPRRRGRVGWAVVATIILVVMLLSGTRTNIVLLAALVGVVGLAKPSAVSPRRMASLVLCILLAFVTVAPLVAHVVVSDPTFFSDRIQSAEAVLTGEAASDGSFGERQQAYEWTAEAFADHPILGTGPGHLYPAPEKLTFNLDAPGIVPAKFGLVGMFFIAAFLLAAVVAVRRIRVEYGGFPTYTAARGWMCVLVALIPFGPWLEDKGFAIALAILFAGVVSETRGPTPSLSETAPLRTEKV</sequence>
<comment type="caution">
    <text evidence="7">The sequence shown here is derived from an EMBL/GenBank/DDBJ whole genome shotgun (WGS) entry which is preliminary data.</text>
</comment>
<feature type="transmembrane region" description="Helical" evidence="5">
    <location>
        <begin position="286"/>
        <end position="308"/>
    </location>
</feature>
<feature type="transmembrane region" description="Helical" evidence="5">
    <location>
        <begin position="262"/>
        <end position="279"/>
    </location>
</feature>
<evidence type="ECO:0000256" key="2">
    <source>
        <dbReference type="ARBA" id="ARBA00022692"/>
    </source>
</evidence>
<reference evidence="7" key="2">
    <citation type="submission" date="2023-01" db="EMBL/GenBank/DDBJ databases">
        <authorList>
            <person name="Sun Q."/>
            <person name="Evtushenko L."/>
        </authorList>
    </citation>
    <scope>NUCLEOTIDE SEQUENCE</scope>
    <source>
        <strain evidence="7">VKM Ac-1069</strain>
    </source>
</reference>
<evidence type="ECO:0000256" key="1">
    <source>
        <dbReference type="ARBA" id="ARBA00004141"/>
    </source>
</evidence>
<keyword evidence="2 5" id="KW-0812">Transmembrane</keyword>
<dbReference type="Proteomes" id="UP001143463">
    <property type="component" value="Unassembled WGS sequence"/>
</dbReference>
<keyword evidence="4 5" id="KW-0472">Membrane</keyword>